<dbReference type="Proteomes" id="UP001143981">
    <property type="component" value="Unassembled WGS sequence"/>
</dbReference>
<comment type="function">
    <text evidence="8">Nuclease required for the repair of DNA interstrand cross-links (ICL). Acts as a 5'-3' exonuclease that anchors at a cut end of DNA and cleaves DNA successively at every third nucleotide, allowing to excise an ICL from one strand through flanking incisions.</text>
</comment>
<gene>
    <name evidence="10" type="ORF">LPJ61_004863</name>
</gene>
<dbReference type="InterPro" id="IPR033315">
    <property type="entry name" value="Fan1-like"/>
</dbReference>
<dbReference type="Pfam" id="PF08774">
    <property type="entry name" value="VRR_NUC"/>
    <property type="match status" value="1"/>
</dbReference>
<accession>A0A9W7Y8P1</accession>
<keyword evidence="8" id="KW-0227">DNA damage</keyword>
<evidence type="ECO:0000313" key="11">
    <source>
        <dbReference type="Proteomes" id="UP001143981"/>
    </source>
</evidence>
<evidence type="ECO:0000256" key="6">
    <source>
        <dbReference type="ARBA" id="ARBA00022842"/>
    </source>
</evidence>
<dbReference type="EMBL" id="JANBOI010001298">
    <property type="protein sequence ID" value="KAJ1726934.1"/>
    <property type="molecule type" value="Genomic_DNA"/>
</dbReference>
<dbReference type="SMART" id="SM00990">
    <property type="entry name" value="VRR_NUC"/>
    <property type="match status" value="1"/>
</dbReference>
<dbReference type="GO" id="GO:0070336">
    <property type="term" value="F:flap-structured DNA binding"/>
    <property type="evidence" value="ECO:0007669"/>
    <property type="project" value="TreeGrafter"/>
</dbReference>
<dbReference type="InterPro" id="IPR011856">
    <property type="entry name" value="tRNA_endonuc-like_dom_sf"/>
</dbReference>
<dbReference type="PANTHER" id="PTHR15749:SF4">
    <property type="entry name" value="FANCONI-ASSOCIATED NUCLEASE 1"/>
    <property type="match status" value="1"/>
</dbReference>
<keyword evidence="3 8" id="KW-0540">Nuclease</keyword>
<evidence type="ECO:0000256" key="2">
    <source>
        <dbReference type="ARBA" id="ARBA00005533"/>
    </source>
</evidence>
<dbReference type="InterPro" id="IPR049132">
    <property type="entry name" value="FAN1-like_euk"/>
</dbReference>
<dbReference type="GO" id="GO:0017108">
    <property type="term" value="F:5'-flap endonuclease activity"/>
    <property type="evidence" value="ECO:0007669"/>
    <property type="project" value="TreeGrafter"/>
</dbReference>
<evidence type="ECO:0000313" key="10">
    <source>
        <dbReference type="EMBL" id="KAJ1726934.1"/>
    </source>
</evidence>
<comment type="caution">
    <text evidence="10">The sequence shown here is derived from an EMBL/GenBank/DDBJ whole genome shotgun (WGS) entry which is preliminary data.</text>
</comment>
<dbReference type="PANTHER" id="PTHR15749">
    <property type="entry name" value="FANCONI-ASSOCIATED NUCLEASE 1"/>
    <property type="match status" value="1"/>
</dbReference>
<evidence type="ECO:0000259" key="9">
    <source>
        <dbReference type="SMART" id="SM00990"/>
    </source>
</evidence>
<feature type="domain" description="VRR-NUC" evidence="9">
    <location>
        <begin position="223"/>
        <end position="336"/>
    </location>
</feature>
<comment type="subcellular location">
    <subcellularLocation>
        <location evidence="8">Nucleus</location>
    </subcellularLocation>
</comment>
<keyword evidence="7 8" id="KW-0464">Manganese</keyword>
<comment type="similarity">
    <text evidence="2 8">Belongs to the FAN1 family.</text>
</comment>
<evidence type="ECO:0000256" key="4">
    <source>
        <dbReference type="ARBA" id="ARBA00022723"/>
    </source>
</evidence>
<keyword evidence="8" id="KW-0539">Nucleus</keyword>
<dbReference type="AlphaFoldDB" id="A0A9W7Y8P1"/>
<dbReference type="GO" id="GO:0005634">
    <property type="term" value="C:nucleus"/>
    <property type="evidence" value="ECO:0007669"/>
    <property type="project" value="UniProtKB-SubCell"/>
</dbReference>
<reference evidence="10" key="1">
    <citation type="submission" date="2022-07" db="EMBL/GenBank/DDBJ databases">
        <title>Phylogenomic reconstructions and comparative analyses of Kickxellomycotina fungi.</title>
        <authorList>
            <person name="Reynolds N.K."/>
            <person name="Stajich J.E."/>
            <person name="Barry K."/>
            <person name="Grigoriev I.V."/>
            <person name="Crous P."/>
            <person name="Smith M.E."/>
        </authorList>
    </citation>
    <scope>NUCLEOTIDE SEQUENCE</scope>
    <source>
        <strain evidence="10">BCRC 34381</strain>
    </source>
</reference>
<keyword evidence="4 8" id="KW-0479">Metal-binding</keyword>
<comment type="catalytic activity">
    <reaction evidence="1 8">
        <text>Hydrolytically removes 5'-nucleotides successively from the 3'-hydroxy termini of 3'-hydroxy-terminated oligonucleotides.</text>
        <dbReference type="EC" id="3.1.4.1"/>
    </reaction>
</comment>
<keyword evidence="6 8" id="KW-0460">Magnesium</keyword>
<evidence type="ECO:0000256" key="7">
    <source>
        <dbReference type="ARBA" id="ARBA00023211"/>
    </source>
</evidence>
<dbReference type="EC" id="3.1.4.1" evidence="8"/>
<dbReference type="GO" id="GO:0046872">
    <property type="term" value="F:metal ion binding"/>
    <property type="evidence" value="ECO:0007669"/>
    <property type="project" value="UniProtKB-KW"/>
</dbReference>
<dbReference type="GO" id="GO:0036297">
    <property type="term" value="P:interstrand cross-link repair"/>
    <property type="evidence" value="ECO:0007669"/>
    <property type="project" value="InterPro"/>
</dbReference>
<dbReference type="Gene3D" id="3.40.1350.10">
    <property type="match status" value="1"/>
</dbReference>
<evidence type="ECO:0000256" key="1">
    <source>
        <dbReference type="ARBA" id="ARBA00000983"/>
    </source>
</evidence>
<comment type="cofactor">
    <cofactor evidence="8">
        <name>Mg(2+)</name>
        <dbReference type="ChEBI" id="CHEBI:18420"/>
    </cofactor>
    <cofactor evidence="8">
        <name>Mn(2+)</name>
        <dbReference type="ChEBI" id="CHEBI:29035"/>
    </cofactor>
</comment>
<evidence type="ECO:0000256" key="5">
    <source>
        <dbReference type="ARBA" id="ARBA00022801"/>
    </source>
</evidence>
<protein>
    <recommendedName>
        <fullName evidence="8">Fanconi-associated nuclease</fullName>
        <ecNumber evidence="8">3.1.4.1</ecNumber>
    </recommendedName>
</protein>
<proteinExistence type="inferred from homology"/>
<dbReference type="CDD" id="cd22326">
    <property type="entry name" value="FAN1-like"/>
    <property type="match status" value="1"/>
</dbReference>
<evidence type="ECO:0000256" key="3">
    <source>
        <dbReference type="ARBA" id="ARBA00022722"/>
    </source>
</evidence>
<name>A0A9W7Y8P1_9FUNG</name>
<dbReference type="OrthoDB" id="76364at2759"/>
<dbReference type="GO" id="GO:0004528">
    <property type="term" value="F:phosphodiesterase I activity"/>
    <property type="evidence" value="ECO:0007669"/>
    <property type="project" value="UniProtKB-EC"/>
</dbReference>
<evidence type="ECO:0000256" key="8">
    <source>
        <dbReference type="RuleBase" id="RU365033"/>
    </source>
</evidence>
<keyword evidence="5 8" id="KW-0378">Hydrolase</keyword>
<dbReference type="InterPro" id="IPR014883">
    <property type="entry name" value="VRR_NUC"/>
</dbReference>
<feature type="non-terminal residue" evidence="10">
    <location>
        <position position="1"/>
    </location>
</feature>
<keyword evidence="11" id="KW-1185">Reference proteome</keyword>
<organism evidence="10 11">
    <name type="scientific">Coemansia biformis</name>
    <dbReference type="NCBI Taxonomy" id="1286918"/>
    <lineage>
        <taxon>Eukaryota</taxon>
        <taxon>Fungi</taxon>
        <taxon>Fungi incertae sedis</taxon>
        <taxon>Zoopagomycota</taxon>
        <taxon>Kickxellomycotina</taxon>
        <taxon>Kickxellomycetes</taxon>
        <taxon>Kickxellales</taxon>
        <taxon>Kickxellaceae</taxon>
        <taxon>Coemansia</taxon>
    </lineage>
</organism>
<sequence length="339" mass="37831">FAASLKRYEDERDILESLLAQTAYRLGRRGDWYERLVLLHTAHLRPKRARGDAQAMDLVAQSLVQARSICIRALVDEYVSRVSLHAISRQLRAIEAKLGLEGDQQFSHPRLSLEWCPAPSRTVVGVRVRDAARRGPSVWIGDDAAPCSVEQLALWRYKHDGYDGVHSENAIATTLFALLFWDIIFYPLPGVLDNEYQSQPLDMGSDSFYPSRRAQIEQRLDDIAAGNFGGAIRDVYTRECGVACVGVSWELACDQLLAVASCLGGQRLAVICRVLAMEYRLKRSGFPDLCLWNTKAGKVLFVEVKGPGDKLSETQHDWLDILVGGGIDAEVCLVREPET</sequence>
<dbReference type="GO" id="GO:0008409">
    <property type="term" value="F:5'-3' exonuclease activity"/>
    <property type="evidence" value="ECO:0007669"/>
    <property type="project" value="TreeGrafter"/>
</dbReference>
<keyword evidence="8" id="KW-0234">DNA repair</keyword>